<dbReference type="InterPro" id="IPR001789">
    <property type="entry name" value="Sig_transdc_resp-reg_receiver"/>
</dbReference>
<evidence type="ECO:0000313" key="9">
    <source>
        <dbReference type="Proteomes" id="UP000663720"/>
    </source>
</evidence>
<dbReference type="PROSITE" id="PS00688">
    <property type="entry name" value="SIGMA54_INTERACT_3"/>
    <property type="match status" value="1"/>
</dbReference>
<feature type="domain" description="Sigma-54 factor interaction" evidence="6">
    <location>
        <begin position="146"/>
        <end position="375"/>
    </location>
</feature>
<name>A0A975BBF9_9BACT</name>
<dbReference type="Gene3D" id="1.10.10.60">
    <property type="entry name" value="Homeodomain-like"/>
    <property type="match status" value="1"/>
</dbReference>
<dbReference type="Pfam" id="PF02954">
    <property type="entry name" value="HTH_8"/>
    <property type="match status" value="1"/>
</dbReference>
<dbReference type="Gene3D" id="1.10.8.60">
    <property type="match status" value="1"/>
</dbReference>
<dbReference type="AlphaFoldDB" id="A0A975BBF9"/>
<evidence type="ECO:0000256" key="3">
    <source>
        <dbReference type="ARBA" id="ARBA00023015"/>
    </source>
</evidence>
<keyword evidence="2" id="KW-0067">ATP-binding</keyword>
<evidence type="ECO:0000256" key="2">
    <source>
        <dbReference type="ARBA" id="ARBA00022840"/>
    </source>
</evidence>
<dbReference type="PROSITE" id="PS00675">
    <property type="entry name" value="SIGMA54_INTERACT_1"/>
    <property type="match status" value="1"/>
</dbReference>
<dbReference type="Pfam" id="PF00158">
    <property type="entry name" value="Sigma54_activat"/>
    <property type="match status" value="1"/>
</dbReference>
<accession>A0A975BBF9</accession>
<evidence type="ECO:0000313" key="8">
    <source>
        <dbReference type="EMBL" id="QTA82594.1"/>
    </source>
</evidence>
<dbReference type="RefSeq" id="WP_207688505.1">
    <property type="nucleotide sequence ID" value="NZ_CP061799.1"/>
</dbReference>
<feature type="modified residue" description="4-aspartylphosphate" evidence="5">
    <location>
        <position position="51"/>
    </location>
</feature>
<dbReference type="Gene3D" id="3.40.50.2300">
    <property type="match status" value="1"/>
</dbReference>
<keyword evidence="9" id="KW-1185">Reference proteome</keyword>
<dbReference type="FunFam" id="3.40.50.300:FF:000006">
    <property type="entry name" value="DNA-binding transcriptional regulator NtrC"/>
    <property type="match status" value="1"/>
</dbReference>
<dbReference type="InterPro" id="IPR002078">
    <property type="entry name" value="Sigma_54_int"/>
</dbReference>
<dbReference type="InterPro" id="IPR009057">
    <property type="entry name" value="Homeodomain-like_sf"/>
</dbReference>
<dbReference type="SUPFAM" id="SSF46689">
    <property type="entry name" value="Homeodomain-like"/>
    <property type="match status" value="1"/>
</dbReference>
<dbReference type="SUPFAM" id="SSF52540">
    <property type="entry name" value="P-loop containing nucleoside triphosphate hydrolases"/>
    <property type="match status" value="1"/>
</dbReference>
<dbReference type="InterPro" id="IPR027417">
    <property type="entry name" value="P-loop_NTPase"/>
</dbReference>
<keyword evidence="3" id="KW-0805">Transcription regulation</keyword>
<dbReference type="Pfam" id="PF25601">
    <property type="entry name" value="AAA_lid_14"/>
    <property type="match status" value="1"/>
</dbReference>
<dbReference type="GO" id="GO:0005524">
    <property type="term" value="F:ATP binding"/>
    <property type="evidence" value="ECO:0007669"/>
    <property type="project" value="UniProtKB-KW"/>
</dbReference>
<dbReference type="SMART" id="SM00382">
    <property type="entry name" value="AAA"/>
    <property type="match status" value="1"/>
</dbReference>
<feature type="domain" description="Response regulatory" evidence="7">
    <location>
        <begin position="3"/>
        <end position="121"/>
    </location>
</feature>
<dbReference type="CDD" id="cd00009">
    <property type="entry name" value="AAA"/>
    <property type="match status" value="1"/>
</dbReference>
<dbReference type="Pfam" id="PF00072">
    <property type="entry name" value="Response_reg"/>
    <property type="match status" value="1"/>
</dbReference>
<evidence type="ECO:0000256" key="5">
    <source>
        <dbReference type="PROSITE-ProRule" id="PRU00169"/>
    </source>
</evidence>
<dbReference type="InterPro" id="IPR058031">
    <property type="entry name" value="AAA_lid_NorR"/>
</dbReference>
<dbReference type="InterPro" id="IPR002197">
    <property type="entry name" value="HTH_Fis"/>
</dbReference>
<dbReference type="PANTHER" id="PTHR32071">
    <property type="entry name" value="TRANSCRIPTIONAL REGULATORY PROTEIN"/>
    <property type="match status" value="1"/>
</dbReference>
<dbReference type="PROSITE" id="PS50045">
    <property type="entry name" value="SIGMA54_INTERACT_4"/>
    <property type="match status" value="1"/>
</dbReference>
<evidence type="ECO:0000256" key="4">
    <source>
        <dbReference type="ARBA" id="ARBA00023163"/>
    </source>
</evidence>
<dbReference type="Proteomes" id="UP000663720">
    <property type="component" value="Chromosome"/>
</dbReference>
<dbReference type="PROSITE" id="PS50110">
    <property type="entry name" value="RESPONSE_REGULATORY"/>
    <property type="match status" value="1"/>
</dbReference>
<evidence type="ECO:0000256" key="1">
    <source>
        <dbReference type="ARBA" id="ARBA00022741"/>
    </source>
</evidence>
<evidence type="ECO:0000259" key="6">
    <source>
        <dbReference type="PROSITE" id="PS50045"/>
    </source>
</evidence>
<dbReference type="PANTHER" id="PTHR32071:SF113">
    <property type="entry name" value="ALGINATE BIOSYNTHESIS TRANSCRIPTIONAL REGULATORY PROTEIN ALGB"/>
    <property type="match status" value="1"/>
</dbReference>
<dbReference type="CDD" id="cd00156">
    <property type="entry name" value="REC"/>
    <property type="match status" value="1"/>
</dbReference>
<dbReference type="GO" id="GO:0000160">
    <property type="term" value="P:phosphorelay signal transduction system"/>
    <property type="evidence" value="ECO:0007669"/>
    <property type="project" value="InterPro"/>
</dbReference>
<keyword evidence="1" id="KW-0547">Nucleotide-binding</keyword>
<dbReference type="KEGG" id="dli:dnl_49710"/>
<dbReference type="Gene3D" id="3.40.50.300">
    <property type="entry name" value="P-loop containing nucleotide triphosphate hydrolases"/>
    <property type="match status" value="1"/>
</dbReference>
<dbReference type="InterPro" id="IPR003593">
    <property type="entry name" value="AAA+_ATPase"/>
</dbReference>
<proteinExistence type="predicted"/>
<dbReference type="EMBL" id="CP061799">
    <property type="protein sequence ID" value="QTA82594.1"/>
    <property type="molecule type" value="Genomic_DNA"/>
</dbReference>
<gene>
    <name evidence="8" type="ORF">dnl_49710</name>
</gene>
<protein>
    <submittedName>
        <fullName evidence="8">Two component system response regulator, sigma factor 54 interaction domain-containing</fullName>
    </submittedName>
</protein>
<dbReference type="GO" id="GO:0006355">
    <property type="term" value="P:regulation of DNA-templated transcription"/>
    <property type="evidence" value="ECO:0007669"/>
    <property type="project" value="InterPro"/>
</dbReference>
<keyword evidence="5" id="KW-0597">Phosphoprotein</keyword>
<evidence type="ECO:0000259" key="7">
    <source>
        <dbReference type="PROSITE" id="PS50110"/>
    </source>
</evidence>
<dbReference type="InterPro" id="IPR011006">
    <property type="entry name" value="CheY-like_superfamily"/>
</dbReference>
<reference evidence="8" key="1">
    <citation type="journal article" date="2021" name="Microb. Physiol.">
        <title>Proteogenomic Insights into the Physiology of Marine, Sulfate-Reducing, Filamentous Desulfonema limicola and Desulfonema magnum.</title>
        <authorList>
            <person name="Schnaars V."/>
            <person name="Wohlbrand L."/>
            <person name="Scheve S."/>
            <person name="Hinrichs C."/>
            <person name="Reinhardt R."/>
            <person name="Rabus R."/>
        </authorList>
    </citation>
    <scope>NUCLEOTIDE SEQUENCE</scope>
    <source>
        <strain evidence="8">5ac10</strain>
    </source>
</reference>
<sequence>MNSVLVISAVSDAAGVIRSALHSDFNIKHANDKEEALDILKKKRYDIIFIDIVFFSKHFSDKTLKEGIRPFKALYPTIEIVVIAPQEMIREAVKAVKAGASDYLTYPVIAEEVKLVTKAIRDAALMASELEYLRNQQWKDEALEIVSTKNPRMQEVFRKIRAVAPTKTTVLLIGETGVGKGVLAKLIHQHSNRESAQFISVHCGAIPDSLVESELFGHEKGAFTGAVRKKMGKFEIALDGTIFMDEIGTVTSAVQIKLLQVLQDGLFSRVGGESVIKSGARVIAATNSDLKEMSDNGSFRKDLYYRLNVFPIEIPTLRERAEDIPWFAEHFLKKMNLMNQKGIYGIHPLVTEALKKYSWPGNIRELENLIERAYILESSSILTPDVFPDELFDPDISTGLPVNASLPLAEARRQVIEDFERQYLKEVLSRNMGRINKSSEEAGISTRQLHKLMLKYGIRKEEYKRLLPPN</sequence>
<dbReference type="InterPro" id="IPR025944">
    <property type="entry name" value="Sigma_54_int_dom_CS"/>
</dbReference>
<organism evidence="8 9">
    <name type="scientific">Desulfonema limicola</name>
    <dbReference type="NCBI Taxonomy" id="45656"/>
    <lineage>
        <taxon>Bacteria</taxon>
        <taxon>Pseudomonadati</taxon>
        <taxon>Thermodesulfobacteriota</taxon>
        <taxon>Desulfobacteria</taxon>
        <taxon>Desulfobacterales</taxon>
        <taxon>Desulfococcaceae</taxon>
        <taxon>Desulfonema</taxon>
    </lineage>
</organism>
<dbReference type="SUPFAM" id="SSF52172">
    <property type="entry name" value="CheY-like"/>
    <property type="match status" value="1"/>
</dbReference>
<keyword evidence="4" id="KW-0804">Transcription</keyword>
<dbReference type="InterPro" id="IPR025662">
    <property type="entry name" value="Sigma_54_int_dom_ATP-bd_1"/>
</dbReference>